<dbReference type="eggNOG" id="COG2267">
    <property type="taxonomic scope" value="Bacteria"/>
</dbReference>
<dbReference type="PATRIC" id="fig|1086011.3.peg.1559"/>
<dbReference type="Proteomes" id="UP000005566">
    <property type="component" value="Unassembled WGS sequence"/>
</dbReference>
<accession>H7FQS8</accession>
<organism evidence="2 3">
    <name type="scientific">Flavobacterium frigoris (strain PS1)</name>
    <dbReference type="NCBI Taxonomy" id="1086011"/>
    <lineage>
        <taxon>Bacteria</taxon>
        <taxon>Pseudomonadati</taxon>
        <taxon>Bacteroidota</taxon>
        <taxon>Flavobacteriia</taxon>
        <taxon>Flavobacteriales</taxon>
        <taxon>Flavobacteriaceae</taxon>
        <taxon>Flavobacterium</taxon>
    </lineage>
</organism>
<dbReference type="GO" id="GO:0016787">
    <property type="term" value="F:hydrolase activity"/>
    <property type="evidence" value="ECO:0007669"/>
    <property type="project" value="UniProtKB-KW"/>
</dbReference>
<dbReference type="RefSeq" id="WP_007137771.1">
    <property type="nucleotide sequence ID" value="NZ_AHKF01000016.1"/>
</dbReference>
<keyword evidence="2" id="KW-0378">Hydrolase</keyword>
<dbReference type="EMBL" id="AHKF01000016">
    <property type="protein sequence ID" value="EIA09208.1"/>
    <property type="molecule type" value="Genomic_DNA"/>
</dbReference>
<protein>
    <submittedName>
        <fullName evidence="2">Hydrolase-related protein</fullName>
    </submittedName>
</protein>
<keyword evidence="3" id="KW-1185">Reference proteome</keyword>
<dbReference type="InterPro" id="IPR050228">
    <property type="entry name" value="Carboxylesterase_BioH"/>
</dbReference>
<feature type="domain" description="AB hydrolase-1" evidence="1">
    <location>
        <begin position="32"/>
        <end position="247"/>
    </location>
</feature>
<sequence length="257" mass="28401">MCSSEMITVEIEGKIISCSYITPANSTNDTLLLFLHDALGCSESWKDFPSTLCQKMGSVGFTYDRVGHGKSAATTAKWSKGYLEAEADFLKKIIATQNLKNVVLIGSSDGGSIALLYAAKYQDCKAIVSIAGHSKVEEETTEGIQRTIQNSEKIISQLKKYHDDKTSSLFQNWQDCWLSADFKNWNIETELLKIQCPSLIIQGKQDEYATNAHCKSIAQLIGKKAKVVLIDDCGHFPYKENPSLIAATIHSFLNSES</sequence>
<gene>
    <name evidence="2" type="ORF">HJ01_01594</name>
</gene>
<evidence type="ECO:0000313" key="2">
    <source>
        <dbReference type="EMBL" id="EIA09208.1"/>
    </source>
</evidence>
<dbReference type="SUPFAM" id="SSF53474">
    <property type="entry name" value="alpha/beta-Hydrolases"/>
    <property type="match status" value="1"/>
</dbReference>
<proteinExistence type="predicted"/>
<dbReference type="InterPro" id="IPR000073">
    <property type="entry name" value="AB_hydrolase_1"/>
</dbReference>
<evidence type="ECO:0000313" key="3">
    <source>
        <dbReference type="Proteomes" id="UP000005566"/>
    </source>
</evidence>
<dbReference type="InterPro" id="IPR029058">
    <property type="entry name" value="AB_hydrolase_fold"/>
</dbReference>
<dbReference type="STRING" id="1086011.HJ01_01594"/>
<dbReference type="AlphaFoldDB" id="H7FQS8"/>
<dbReference type="Gene3D" id="3.40.50.1820">
    <property type="entry name" value="alpha/beta hydrolase"/>
    <property type="match status" value="1"/>
</dbReference>
<comment type="caution">
    <text evidence="2">The sequence shown here is derived from an EMBL/GenBank/DDBJ whole genome shotgun (WGS) entry which is preliminary data.</text>
</comment>
<name>H7FQS8_FLAFP</name>
<reference evidence="2 3" key="1">
    <citation type="journal article" date="2014" name="Acta Crystallogr. D">
        <title>Structure-based characterization and antifreeze properties of a hyperactive ice-binding protein from the Antarctic bacterium Flavobacterium frigoris PS1.</title>
        <authorList>
            <person name="Do H."/>
            <person name="Kim S.J."/>
            <person name="Kim H.J."/>
            <person name="Lee J.H."/>
        </authorList>
    </citation>
    <scope>NUCLEOTIDE SEQUENCE [LARGE SCALE GENOMIC DNA]</scope>
    <source>
        <strain evidence="2 3">PS1</strain>
    </source>
</reference>
<dbReference type="PANTHER" id="PTHR43194:SF2">
    <property type="entry name" value="PEROXISOMAL MEMBRANE PROTEIN LPX1"/>
    <property type="match status" value="1"/>
</dbReference>
<dbReference type="OrthoDB" id="135231at2"/>
<dbReference type="Pfam" id="PF12697">
    <property type="entry name" value="Abhydrolase_6"/>
    <property type="match status" value="1"/>
</dbReference>
<evidence type="ECO:0000259" key="1">
    <source>
        <dbReference type="Pfam" id="PF12697"/>
    </source>
</evidence>
<dbReference type="PANTHER" id="PTHR43194">
    <property type="entry name" value="HYDROLASE ALPHA/BETA FOLD FAMILY"/>
    <property type="match status" value="1"/>
</dbReference>